<dbReference type="OMA" id="NLWHARE"/>
<evidence type="ECO:0000256" key="5">
    <source>
        <dbReference type="ARBA" id="ARBA00023163"/>
    </source>
</evidence>
<keyword evidence="2" id="KW-0862">Zinc</keyword>
<evidence type="ECO:0000313" key="8">
    <source>
        <dbReference type="EMBL" id="OAR01611.1"/>
    </source>
</evidence>
<keyword evidence="1" id="KW-0479">Metal-binding</keyword>
<evidence type="ECO:0000256" key="2">
    <source>
        <dbReference type="ARBA" id="ARBA00022833"/>
    </source>
</evidence>
<name>A0A179IJ13_CORDF</name>
<evidence type="ECO:0000256" key="3">
    <source>
        <dbReference type="ARBA" id="ARBA00023015"/>
    </source>
</evidence>
<gene>
    <name evidence="8" type="ORF">LLEC1_00452</name>
</gene>
<dbReference type="PANTHER" id="PTHR36206:SF16">
    <property type="entry name" value="TRANSCRIPTION FACTOR DOMAIN-CONTAINING PROTEIN-RELATED"/>
    <property type="match status" value="1"/>
</dbReference>
<keyword evidence="3" id="KW-0805">Transcription regulation</keyword>
<organism evidence="8 9">
    <name type="scientific">Cordyceps confragosa</name>
    <name type="common">Lecanicillium lecanii</name>
    <dbReference type="NCBI Taxonomy" id="2714763"/>
    <lineage>
        <taxon>Eukaryota</taxon>
        <taxon>Fungi</taxon>
        <taxon>Dikarya</taxon>
        <taxon>Ascomycota</taxon>
        <taxon>Pezizomycotina</taxon>
        <taxon>Sordariomycetes</taxon>
        <taxon>Hypocreomycetidae</taxon>
        <taxon>Hypocreales</taxon>
        <taxon>Cordycipitaceae</taxon>
        <taxon>Akanthomyces</taxon>
    </lineage>
</organism>
<dbReference type="GO" id="GO:0046872">
    <property type="term" value="F:metal ion binding"/>
    <property type="evidence" value="ECO:0007669"/>
    <property type="project" value="UniProtKB-KW"/>
</dbReference>
<feature type="region of interest" description="Disordered" evidence="7">
    <location>
        <begin position="400"/>
        <end position="438"/>
    </location>
</feature>
<evidence type="ECO:0000256" key="1">
    <source>
        <dbReference type="ARBA" id="ARBA00022723"/>
    </source>
</evidence>
<dbReference type="GO" id="GO:0003677">
    <property type="term" value="F:DNA binding"/>
    <property type="evidence" value="ECO:0007669"/>
    <property type="project" value="UniProtKB-KW"/>
</dbReference>
<evidence type="ECO:0008006" key="10">
    <source>
        <dbReference type="Google" id="ProtNLM"/>
    </source>
</evidence>
<dbReference type="EMBL" id="LUKN01001068">
    <property type="protein sequence ID" value="OAR01611.1"/>
    <property type="molecule type" value="Genomic_DNA"/>
</dbReference>
<dbReference type="AlphaFoldDB" id="A0A179IJ13"/>
<keyword evidence="6" id="KW-0539">Nucleus</keyword>
<evidence type="ECO:0000256" key="7">
    <source>
        <dbReference type="SAM" id="MobiDB-lite"/>
    </source>
</evidence>
<evidence type="ECO:0000256" key="4">
    <source>
        <dbReference type="ARBA" id="ARBA00023125"/>
    </source>
</evidence>
<reference evidence="8 9" key="1">
    <citation type="submission" date="2016-03" db="EMBL/GenBank/DDBJ databases">
        <title>Fine-scale spatial genetic structure of a fungal parasite of coffee scale insects.</title>
        <authorList>
            <person name="Jackson D."/>
            <person name="Zemenick K.A."/>
            <person name="Malloure B."/>
            <person name="Quandt C.A."/>
            <person name="James T.Y."/>
        </authorList>
    </citation>
    <scope>NUCLEOTIDE SEQUENCE [LARGE SCALE GENOMIC DNA]</scope>
    <source>
        <strain evidence="8 9">UM487</strain>
    </source>
</reference>
<comment type="caution">
    <text evidence="8">The sequence shown here is derived from an EMBL/GenBank/DDBJ whole genome shotgun (WGS) entry which is preliminary data.</text>
</comment>
<dbReference type="InterPro" id="IPR052360">
    <property type="entry name" value="Transcr_Regulatory_Proteins"/>
</dbReference>
<protein>
    <recommendedName>
        <fullName evidence="10">Transcription factor domain-containing protein</fullName>
    </recommendedName>
</protein>
<keyword evidence="5" id="KW-0804">Transcription</keyword>
<dbReference type="Proteomes" id="UP000243081">
    <property type="component" value="Unassembled WGS sequence"/>
</dbReference>
<proteinExistence type="predicted"/>
<accession>A0A179IJ13</accession>
<evidence type="ECO:0000313" key="9">
    <source>
        <dbReference type="Proteomes" id="UP000243081"/>
    </source>
</evidence>
<dbReference type="PANTHER" id="PTHR36206">
    <property type="entry name" value="ASPERCRYPTIN BIOSYNTHESIS CLUSTER-SPECIFIC TRANSCRIPTION REGULATOR ATNN-RELATED"/>
    <property type="match status" value="1"/>
</dbReference>
<keyword evidence="9" id="KW-1185">Reference proteome</keyword>
<keyword evidence="4" id="KW-0238">DNA-binding</keyword>
<sequence length="546" mass="61059">MGRRCEGYAGRSPPPNATLLRLSPTMEFESAEGCRAFDYYRSQSVPVLGNIMGSEFWGGLVMRLSVTEPIVRHAVLAMSSLHEHLSAHKENTGIVAPFFTYSEYGKSMSALRQWKPSDGPAIPLLACVLYTCLEFLLDHEQAARMHIIQGRKLLGSLVNDASPVGEMVKRDLVPMYTRLGLAAFLYGGSPPSVPEHLRPSMAPPARFESIAEARTLLYHLLDEALRFSTTIRPKLYTGELDSKALLELASLQQDLLSRLSHWHTLFVVLTSSLKMTQANACTQNLLLIYYNTATIWVSTSLRPDEAAYDGHITAFATIVSLASAIITGAQRGPPLHSFSFETELIAPVYWTAQKCRHPLLRRAAVKLLMKDELRNRRENLWHSNEAIAIALRTIEVEEESIDRSMPATDENTMDPRPFSHSTPHSEASSRDSNRSNWHVPLHQAPTLSLDQFEEEMQLDELLDFNKMPQNDMALGVAHDASSLAKVLDVKVDVAHLQSPYGVSESSRIKNVLIGLRGKNGVSVTTFREPQNVDNQWDVRKEFIPFI</sequence>
<dbReference type="OrthoDB" id="2593732at2759"/>
<evidence type="ECO:0000256" key="6">
    <source>
        <dbReference type="ARBA" id="ARBA00023242"/>
    </source>
</evidence>